<gene>
    <name evidence="1" type="ORF">CARN2_2048</name>
</gene>
<comment type="caution">
    <text evidence="1">The sequence shown here is derived from an EMBL/GenBank/DDBJ whole genome shotgun (WGS) entry which is preliminary data.</text>
</comment>
<dbReference type="AlphaFoldDB" id="E6PLI0"/>
<accession>E6PLI0</accession>
<proteinExistence type="predicted"/>
<sequence>MDAWQLKPQALRDPVLIDVLMTAPPLRRPPLNSSRILCKIHCCTAVVEPRLTQNTLFHHAQP</sequence>
<name>E6PLI0_9ZZZZ</name>
<reference evidence="1" key="1">
    <citation type="submission" date="2009-10" db="EMBL/GenBank/DDBJ databases">
        <title>Diversity of trophic interactions inside an arsenic-rich microbial ecosystem.</title>
        <authorList>
            <person name="Bertin P.N."/>
            <person name="Heinrich-Salmeron A."/>
            <person name="Pelletier E."/>
            <person name="Goulhen-Chollet F."/>
            <person name="Arsene-Ploetze F."/>
            <person name="Gallien S."/>
            <person name="Calteau A."/>
            <person name="Vallenet D."/>
            <person name="Casiot C."/>
            <person name="Chane-Woon-Ming B."/>
            <person name="Giloteaux L."/>
            <person name="Barakat M."/>
            <person name="Bonnefoy V."/>
            <person name="Bruneel O."/>
            <person name="Chandler M."/>
            <person name="Cleiss J."/>
            <person name="Duran R."/>
            <person name="Elbaz-Poulichet F."/>
            <person name="Fonknechten N."/>
            <person name="Lauga B."/>
            <person name="Mornico D."/>
            <person name="Ortet P."/>
            <person name="Schaeffer C."/>
            <person name="Siguier P."/>
            <person name="Alexander Thil Smith A."/>
            <person name="Van Dorsselaer A."/>
            <person name="Weissenbach J."/>
            <person name="Medigue C."/>
            <person name="Le Paslier D."/>
        </authorList>
    </citation>
    <scope>NUCLEOTIDE SEQUENCE</scope>
</reference>
<dbReference type="EMBL" id="CABM01000011">
    <property type="protein sequence ID" value="CBH95781.1"/>
    <property type="molecule type" value="Genomic_DNA"/>
</dbReference>
<evidence type="ECO:0000313" key="1">
    <source>
        <dbReference type="EMBL" id="CBH95781.1"/>
    </source>
</evidence>
<organism evidence="1">
    <name type="scientific">mine drainage metagenome</name>
    <dbReference type="NCBI Taxonomy" id="410659"/>
    <lineage>
        <taxon>unclassified sequences</taxon>
        <taxon>metagenomes</taxon>
        <taxon>ecological metagenomes</taxon>
    </lineage>
</organism>
<protein>
    <submittedName>
        <fullName evidence="1">Uncharacterized protein</fullName>
    </submittedName>
</protein>